<keyword evidence="6" id="KW-0804">Transcription</keyword>
<dbReference type="FunFam" id="1.10.8.60:FF:000014">
    <property type="entry name" value="DNA-binding transcriptional regulator NtrC"/>
    <property type="match status" value="1"/>
</dbReference>
<dbReference type="FunFam" id="3.40.50.300:FF:000006">
    <property type="entry name" value="DNA-binding transcriptional regulator NtrC"/>
    <property type="match status" value="1"/>
</dbReference>
<evidence type="ECO:0000256" key="5">
    <source>
        <dbReference type="ARBA" id="ARBA00023159"/>
    </source>
</evidence>
<organism evidence="8 9">
    <name type="scientific">Trichlorobacter thiogenes</name>
    <dbReference type="NCBI Taxonomy" id="115783"/>
    <lineage>
        <taxon>Bacteria</taxon>
        <taxon>Pseudomonadati</taxon>
        <taxon>Thermodesulfobacteriota</taxon>
        <taxon>Desulfuromonadia</taxon>
        <taxon>Geobacterales</taxon>
        <taxon>Geobacteraceae</taxon>
        <taxon>Trichlorobacter</taxon>
    </lineage>
</organism>
<dbReference type="InterPro" id="IPR003593">
    <property type="entry name" value="AAA+_ATPase"/>
</dbReference>
<dbReference type="PROSITE" id="PS00675">
    <property type="entry name" value="SIGMA54_INTERACT_1"/>
    <property type="match status" value="1"/>
</dbReference>
<keyword evidence="1" id="KW-0547">Nucleotide-binding</keyword>
<dbReference type="STRING" id="115783.SAMN02745119_00670"/>
<dbReference type="SUPFAM" id="SSF46689">
    <property type="entry name" value="Homeodomain-like"/>
    <property type="match status" value="1"/>
</dbReference>
<dbReference type="Gene3D" id="1.10.10.60">
    <property type="entry name" value="Homeodomain-like"/>
    <property type="match status" value="1"/>
</dbReference>
<dbReference type="Proteomes" id="UP000190102">
    <property type="component" value="Unassembled WGS sequence"/>
</dbReference>
<dbReference type="SUPFAM" id="SSF52540">
    <property type="entry name" value="P-loop containing nucleoside triphosphate hydrolases"/>
    <property type="match status" value="1"/>
</dbReference>
<sequence length="516" mass="57225">MVSVAQNLSLSEVLQSITGGLATCTNVVLTRIWLKKPGDICEKCLFLSECPDRTNCLHLVASAGNSKHCTDHQRLNGAFQRFPLGVRKVGLVGKTGEPILMTNLQGSEDWIVDRDWFRNEEIKTFAAQPLVYRGDILGVLGLFDSGVLSQLDFEWLQVFSAHAAVSIANARAFEEIEYLKARLEEENNYLREEITDGFGGGIIGNSSCLQKMMQQIQLVAPTDAAVLITGESGTGKELVANAIHAKSPRHDRVLIKVNCGAVPDTLFESEFFGHVRGSFTGALKDRPGRFELADGGTLFLDEIGEVPLPMQAKLLRVLQEKEIERVGDTRTRKINVRIVAATNRDLRKEVDAGRFRQDLYYRLSVFPLDIPPLRERREDIPPLIIHFIKYFARRMNRPVPKITQASINQLTSYDWPGNVRELQNSLERAMILSKGGILGIESSSTSNYLSVPVKISPKDGETILTRDQIKDTERANIIAALLQTNGKIFGNDGAAVILGMKPSTLASRIKALNITK</sequence>
<evidence type="ECO:0000256" key="3">
    <source>
        <dbReference type="ARBA" id="ARBA00023015"/>
    </source>
</evidence>
<dbReference type="GO" id="GO:0006355">
    <property type="term" value="P:regulation of DNA-templated transcription"/>
    <property type="evidence" value="ECO:0007669"/>
    <property type="project" value="InterPro"/>
</dbReference>
<dbReference type="Gene3D" id="1.10.8.60">
    <property type="match status" value="1"/>
</dbReference>
<keyword evidence="3" id="KW-0805">Transcription regulation</keyword>
<feature type="domain" description="Sigma-54 factor interaction" evidence="7">
    <location>
        <begin position="202"/>
        <end position="431"/>
    </location>
</feature>
<evidence type="ECO:0000256" key="2">
    <source>
        <dbReference type="ARBA" id="ARBA00022840"/>
    </source>
</evidence>
<evidence type="ECO:0000313" key="9">
    <source>
        <dbReference type="Proteomes" id="UP000190102"/>
    </source>
</evidence>
<keyword evidence="2" id="KW-0067">ATP-binding</keyword>
<dbReference type="InterPro" id="IPR025662">
    <property type="entry name" value="Sigma_54_int_dom_ATP-bd_1"/>
</dbReference>
<keyword evidence="9" id="KW-1185">Reference proteome</keyword>
<dbReference type="PROSITE" id="PS50045">
    <property type="entry name" value="SIGMA54_INTERACT_4"/>
    <property type="match status" value="1"/>
</dbReference>
<dbReference type="PANTHER" id="PTHR32071:SF57">
    <property type="entry name" value="C4-DICARBOXYLATE TRANSPORT TRANSCRIPTIONAL REGULATORY PROTEIN DCTD"/>
    <property type="match status" value="1"/>
</dbReference>
<dbReference type="InterPro" id="IPR027417">
    <property type="entry name" value="P-loop_NTPase"/>
</dbReference>
<dbReference type="InterPro" id="IPR002078">
    <property type="entry name" value="Sigma_54_int"/>
</dbReference>
<keyword evidence="4 8" id="KW-0238">DNA-binding</keyword>
<dbReference type="SMART" id="SM00382">
    <property type="entry name" value="AAA"/>
    <property type="match status" value="1"/>
</dbReference>
<dbReference type="InterPro" id="IPR025944">
    <property type="entry name" value="Sigma_54_int_dom_CS"/>
</dbReference>
<dbReference type="Gene3D" id="3.40.50.300">
    <property type="entry name" value="P-loop containing nucleotide triphosphate hydrolases"/>
    <property type="match status" value="1"/>
</dbReference>
<dbReference type="OrthoDB" id="9814761at2"/>
<dbReference type="AlphaFoldDB" id="A0A1T4KSE3"/>
<dbReference type="InterPro" id="IPR029016">
    <property type="entry name" value="GAF-like_dom_sf"/>
</dbReference>
<evidence type="ECO:0000256" key="1">
    <source>
        <dbReference type="ARBA" id="ARBA00022741"/>
    </source>
</evidence>
<reference evidence="9" key="1">
    <citation type="submission" date="2017-02" db="EMBL/GenBank/DDBJ databases">
        <authorList>
            <person name="Varghese N."/>
            <person name="Submissions S."/>
        </authorList>
    </citation>
    <scope>NUCLEOTIDE SEQUENCE [LARGE SCALE GENOMIC DNA]</scope>
    <source>
        <strain evidence="9">ATCC BAA-34</strain>
    </source>
</reference>
<dbReference type="PROSITE" id="PS00688">
    <property type="entry name" value="SIGMA54_INTERACT_3"/>
    <property type="match status" value="1"/>
</dbReference>
<dbReference type="PANTHER" id="PTHR32071">
    <property type="entry name" value="TRANSCRIPTIONAL REGULATORY PROTEIN"/>
    <property type="match status" value="1"/>
</dbReference>
<evidence type="ECO:0000313" key="8">
    <source>
        <dbReference type="EMBL" id="SJZ45247.1"/>
    </source>
</evidence>
<dbReference type="GO" id="GO:0005524">
    <property type="term" value="F:ATP binding"/>
    <property type="evidence" value="ECO:0007669"/>
    <property type="project" value="UniProtKB-KW"/>
</dbReference>
<dbReference type="InterPro" id="IPR009057">
    <property type="entry name" value="Homeodomain-like_sf"/>
</dbReference>
<dbReference type="SUPFAM" id="SSF55781">
    <property type="entry name" value="GAF domain-like"/>
    <property type="match status" value="1"/>
</dbReference>
<dbReference type="PROSITE" id="PS00676">
    <property type="entry name" value="SIGMA54_INTERACT_2"/>
    <property type="match status" value="1"/>
</dbReference>
<dbReference type="Pfam" id="PF00158">
    <property type="entry name" value="Sigma54_activat"/>
    <property type="match status" value="1"/>
</dbReference>
<evidence type="ECO:0000256" key="4">
    <source>
        <dbReference type="ARBA" id="ARBA00023125"/>
    </source>
</evidence>
<dbReference type="CDD" id="cd00009">
    <property type="entry name" value="AAA"/>
    <property type="match status" value="1"/>
</dbReference>
<dbReference type="SMART" id="SM00065">
    <property type="entry name" value="GAF"/>
    <property type="match status" value="1"/>
</dbReference>
<dbReference type="InterPro" id="IPR025943">
    <property type="entry name" value="Sigma_54_int_dom_ATP-bd_2"/>
</dbReference>
<dbReference type="InterPro" id="IPR003018">
    <property type="entry name" value="GAF"/>
</dbReference>
<keyword evidence="5" id="KW-0010">Activator</keyword>
<gene>
    <name evidence="8" type="ORF">SAMN02745119_00670</name>
</gene>
<accession>A0A1T4KSE3</accession>
<protein>
    <submittedName>
        <fullName evidence="8">Transcriptional regulator containing GAF, AAA-type ATPase, and DNA-binding Fis domains</fullName>
    </submittedName>
</protein>
<dbReference type="EMBL" id="FUWR01000001">
    <property type="protein sequence ID" value="SJZ45247.1"/>
    <property type="molecule type" value="Genomic_DNA"/>
</dbReference>
<proteinExistence type="predicted"/>
<dbReference type="GO" id="GO:0003677">
    <property type="term" value="F:DNA binding"/>
    <property type="evidence" value="ECO:0007669"/>
    <property type="project" value="UniProtKB-KW"/>
</dbReference>
<dbReference type="Pfam" id="PF01590">
    <property type="entry name" value="GAF"/>
    <property type="match status" value="1"/>
</dbReference>
<evidence type="ECO:0000256" key="6">
    <source>
        <dbReference type="ARBA" id="ARBA00023163"/>
    </source>
</evidence>
<dbReference type="Gene3D" id="3.30.450.40">
    <property type="match status" value="1"/>
</dbReference>
<evidence type="ECO:0000259" key="7">
    <source>
        <dbReference type="PROSITE" id="PS50045"/>
    </source>
</evidence>
<dbReference type="InterPro" id="IPR058031">
    <property type="entry name" value="AAA_lid_NorR"/>
</dbReference>
<dbReference type="Pfam" id="PF25601">
    <property type="entry name" value="AAA_lid_14"/>
    <property type="match status" value="1"/>
</dbReference>
<name>A0A1T4KSE3_9BACT</name>